<sequence length="43" mass="4845">MRERPRVDLGAEGANPPRNLSGKRTAWARDSEALRLGEKDRLV</sequence>
<accession>A0A4R6J9X6</accession>
<reference evidence="2 3" key="1">
    <citation type="submission" date="2019-03" db="EMBL/GenBank/DDBJ databases">
        <title>Sequencing the genomes of 1000 actinobacteria strains.</title>
        <authorList>
            <person name="Klenk H.-P."/>
        </authorList>
    </citation>
    <scope>NUCLEOTIDE SEQUENCE [LARGE SCALE GENOMIC DNA]</scope>
    <source>
        <strain evidence="2 3">DSM 43805</strain>
    </source>
</reference>
<protein>
    <submittedName>
        <fullName evidence="2">Uncharacterized protein</fullName>
    </submittedName>
</protein>
<evidence type="ECO:0000313" key="3">
    <source>
        <dbReference type="Proteomes" id="UP000294901"/>
    </source>
</evidence>
<gene>
    <name evidence="2" type="ORF">C8E87_7478</name>
</gene>
<evidence type="ECO:0000313" key="2">
    <source>
        <dbReference type="EMBL" id="TDO32037.1"/>
    </source>
</evidence>
<dbReference type="EMBL" id="SNWR01000002">
    <property type="protein sequence ID" value="TDO32037.1"/>
    <property type="molecule type" value="Genomic_DNA"/>
</dbReference>
<dbReference type="AlphaFoldDB" id="A0A4R6J9X6"/>
<name>A0A4R6J9X6_9ACTN</name>
<evidence type="ECO:0000256" key="1">
    <source>
        <dbReference type="SAM" id="MobiDB-lite"/>
    </source>
</evidence>
<keyword evidence="3" id="KW-1185">Reference proteome</keyword>
<organism evidence="2 3">
    <name type="scientific">Paractinoplanes brasiliensis</name>
    <dbReference type="NCBI Taxonomy" id="52695"/>
    <lineage>
        <taxon>Bacteria</taxon>
        <taxon>Bacillati</taxon>
        <taxon>Actinomycetota</taxon>
        <taxon>Actinomycetes</taxon>
        <taxon>Micromonosporales</taxon>
        <taxon>Micromonosporaceae</taxon>
        <taxon>Paractinoplanes</taxon>
    </lineage>
</organism>
<dbReference type="Proteomes" id="UP000294901">
    <property type="component" value="Unassembled WGS sequence"/>
</dbReference>
<feature type="region of interest" description="Disordered" evidence="1">
    <location>
        <begin position="1"/>
        <end position="26"/>
    </location>
</feature>
<proteinExistence type="predicted"/>
<comment type="caution">
    <text evidence="2">The sequence shown here is derived from an EMBL/GenBank/DDBJ whole genome shotgun (WGS) entry which is preliminary data.</text>
</comment>